<dbReference type="InterPro" id="IPR007318">
    <property type="entry name" value="Phopholipid_MeTrfase"/>
</dbReference>
<sequence length="884" mass="101299">MATNGEVFNKVFRVPVTREMVTALLDPKQKKGFFDIMVLATMAVEIGLFFLLPSGWKTGVFLGLFMFWRVAYNVGLGALLKYQSDQRGLVSLAKKYKLFQPGHPWYGWLKRELSLKMGEDYDFASAPIEYNTWLLYRQLVDLILMNDFTTYICFALSCFKVSPQSSVFLFDILRWSGGLFLVGFNIWVKIDAQRVVKDFAWYWGDFFFLIEQSLTFDGVFEMAPHPMYSVGYIGYYGVSLMCASYTVLFVSMAAHALQFAFLAFVETPHIEKTYNPPAIFKRQPKHTVQSEEETDQLKRALESHHRGSYLHNTTYFRRDLTVFKNFDLCRSTDLIFVVVLFYSVLTPLLVGGTTFAVSQAIFWRLFHSYGLGALLRAQSREKYFTRHFVKWGGDVQEAFQNWKSIYNFSLCMTYVSFFMACWKMYSLPSDWTYGTTLLRHTLGLVFISLHIWTSASIYETLGDFGWFYGDFFIDEQPTTLLYTGIYRFLNNPEKIMGHIAFWGMTLVANSWTMFGLALFSQLSNVLFLHYVEAPHMRTLYGDQIRKEAGLTKTLKNAIPKAVPETLSQEVAKLIRDQAVERIVKEATEKIEKTMEETAGAVGDMMDATRPRLQKLLDETKSFLETSRTRVIPRVANNLETYDLTRYNLSIAGGTKTKDGMKTFKLGEGLVIDWEAPEYHGPRDWIGVYKVSSNQSTQITQISSRGLWQWTNAQDKDGVLVFPPEIETKTSGQVVFKGSKLPWEIGIYEFRYHHDGKHNVMTRSDPFEIVAPTVRPSRDVDVVERSILKLVQDALGNDSEVMPVSPVEDYLGMTEKEAKHVVYGIKLMFGVEFAWEVVLADKCVARLAKRIHLALDALSPFADHHVEKTQSSTCTIPPSMRVDGC</sequence>
<evidence type="ECO:0000256" key="9">
    <source>
        <dbReference type="ARBA" id="ARBA00023136"/>
    </source>
</evidence>
<dbReference type="AlphaFoldDB" id="A0A8H7BWX3"/>
<feature type="transmembrane region" description="Helical" evidence="12 13">
    <location>
        <begin position="437"/>
        <end position="458"/>
    </location>
</feature>
<dbReference type="PROSITE" id="PS51598">
    <property type="entry name" value="SAM_CHO2"/>
    <property type="match status" value="1"/>
</dbReference>
<evidence type="ECO:0000256" key="4">
    <source>
        <dbReference type="ARBA" id="ARBA00022679"/>
    </source>
</evidence>
<feature type="transmembrane region" description="Helical" evidence="12 13">
    <location>
        <begin position="405"/>
        <end position="425"/>
    </location>
</feature>
<keyword evidence="12 13" id="KW-0256">Endoplasmic reticulum</keyword>
<organism evidence="14 15">
    <name type="scientific">Apophysomyces ossiformis</name>
    <dbReference type="NCBI Taxonomy" id="679940"/>
    <lineage>
        <taxon>Eukaryota</taxon>
        <taxon>Fungi</taxon>
        <taxon>Fungi incertae sedis</taxon>
        <taxon>Mucoromycota</taxon>
        <taxon>Mucoromycotina</taxon>
        <taxon>Mucoromycetes</taxon>
        <taxon>Mucorales</taxon>
        <taxon>Mucorineae</taxon>
        <taxon>Mucoraceae</taxon>
        <taxon>Apophysomyces</taxon>
    </lineage>
</organism>
<gene>
    <name evidence="14" type="primary">CHO2_2</name>
    <name evidence="14" type="ORF">EC973_005289</name>
</gene>
<dbReference type="GO" id="GO:0004608">
    <property type="term" value="F:phosphatidylethanolamine N-methyltransferase activity"/>
    <property type="evidence" value="ECO:0007669"/>
    <property type="project" value="UniProtKB-UniRule"/>
</dbReference>
<keyword evidence="6 12" id="KW-0812">Transmembrane</keyword>
<evidence type="ECO:0000256" key="6">
    <source>
        <dbReference type="ARBA" id="ARBA00022692"/>
    </source>
</evidence>
<feature type="transmembrane region" description="Helical" evidence="12 13">
    <location>
        <begin position="499"/>
        <end position="519"/>
    </location>
</feature>
<feature type="transmembrane region" description="Helical" evidence="12 13">
    <location>
        <begin position="58"/>
        <end position="80"/>
    </location>
</feature>
<evidence type="ECO:0000256" key="7">
    <source>
        <dbReference type="ARBA" id="ARBA00022989"/>
    </source>
</evidence>
<evidence type="ECO:0000256" key="1">
    <source>
        <dbReference type="ARBA" id="ARBA00004127"/>
    </source>
</evidence>
<comment type="caution">
    <text evidence="12 13">Lacks conserved residue(s) required for the propagation of feature annotation.</text>
</comment>
<dbReference type="PIRSF" id="PIRSF000383">
    <property type="entry name" value="PEAMT"/>
    <property type="match status" value="1"/>
</dbReference>
<accession>A0A8H7BWX3</accession>
<evidence type="ECO:0000313" key="15">
    <source>
        <dbReference type="Proteomes" id="UP000605846"/>
    </source>
</evidence>
<feature type="transmembrane region" description="Helical" evidence="12 13">
    <location>
        <begin position="33"/>
        <end position="52"/>
    </location>
</feature>
<evidence type="ECO:0000256" key="8">
    <source>
        <dbReference type="ARBA" id="ARBA00023098"/>
    </source>
</evidence>
<dbReference type="EC" id="2.1.1.17" evidence="12 13"/>
<keyword evidence="11 12" id="KW-1208">Phospholipid metabolism</keyword>
<dbReference type="EMBL" id="JABAYA010000030">
    <property type="protein sequence ID" value="KAF7728894.1"/>
    <property type="molecule type" value="Genomic_DNA"/>
</dbReference>
<comment type="pathway">
    <text evidence="12 13">Phospholipid metabolism; phosphatidylcholine biosynthesis.</text>
</comment>
<dbReference type="PANTHER" id="PTHR32138">
    <property type="entry name" value="PHOSPHATIDYLETHANOLAMINE N-METHYLTRANSFERASE"/>
    <property type="match status" value="1"/>
</dbReference>
<protein>
    <recommendedName>
        <fullName evidence="12 13">Phosphatidylethanolamine N-methyltransferase</fullName>
        <shortName evidence="12">PE methyltransferase</shortName>
        <shortName evidence="12 13">PEAMT</shortName>
        <shortName evidence="12">PEMT</shortName>
        <ecNumber evidence="12 13">2.1.1.17</ecNumber>
    </recommendedName>
</protein>
<keyword evidence="8 12" id="KW-0443">Lipid metabolism</keyword>
<keyword evidence="15" id="KW-1185">Reference proteome</keyword>
<name>A0A8H7BWX3_9FUNG</name>
<evidence type="ECO:0000256" key="5">
    <source>
        <dbReference type="ARBA" id="ARBA00022691"/>
    </source>
</evidence>
<evidence type="ECO:0000256" key="10">
    <source>
        <dbReference type="ARBA" id="ARBA00023209"/>
    </source>
</evidence>
<evidence type="ECO:0000256" key="11">
    <source>
        <dbReference type="ARBA" id="ARBA00023264"/>
    </source>
</evidence>
<dbReference type="PANTHER" id="PTHR32138:SF0">
    <property type="entry name" value="PHOSPHATIDYLETHANOLAMINE N-METHYLTRANSFERASE"/>
    <property type="match status" value="1"/>
</dbReference>
<dbReference type="Gene3D" id="2.60.40.2840">
    <property type="match status" value="1"/>
</dbReference>
<dbReference type="HAMAP" id="MF_03217">
    <property type="entry name" value="PEMT"/>
    <property type="match status" value="1"/>
</dbReference>
<dbReference type="UniPathway" id="UPA00753"/>
<keyword evidence="3 12" id="KW-0489">Methyltransferase</keyword>
<comment type="caution">
    <text evidence="14">The sequence shown here is derived from an EMBL/GenBank/DDBJ whole genome shotgun (WGS) entry which is preliminary data.</text>
</comment>
<feature type="transmembrane region" description="Helical" evidence="12 13">
    <location>
        <begin position="334"/>
        <end position="362"/>
    </location>
</feature>
<keyword evidence="5 12" id="KW-0949">S-adenosyl-L-methionine</keyword>
<keyword evidence="2 12" id="KW-0444">Lipid biosynthesis</keyword>
<feature type="transmembrane region" description="Helical" evidence="12 13">
    <location>
        <begin position="200"/>
        <end position="220"/>
    </location>
</feature>
<comment type="subcellular location">
    <subcellularLocation>
        <location evidence="1">Endomembrane system</location>
        <topology evidence="1">Multi-pass membrane protein</topology>
    </subcellularLocation>
    <subcellularLocation>
        <location evidence="12 13">Endoplasmic reticulum membrane</location>
        <topology evidence="12 13">Multi-pass membrane protein</topology>
    </subcellularLocation>
</comment>
<dbReference type="Proteomes" id="UP000605846">
    <property type="component" value="Unassembled WGS sequence"/>
</dbReference>
<proteinExistence type="inferred from homology"/>
<evidence type="ECO:0000256" key="3">
    <source>
        <dbReference type="ARBA" id="ARBA00022603"/>
    </source>
</evidence>
<evidence type="ECO:0000256" key="2">
    <source>
        <dbReference type="ARBA" id="ARBA00022516"/>
    </source>
</evidence>
<dbReference type="GO" id="GO:0032259">
    <property type="term" value="P:methylation"/>
    <property type="evidence" value="ECO:0007669"/>
    <property type="project" value="UniProtKB-KW"/>
</dbReference>
<comment type="catalytic activity">
    <reaction evidence="12 13">
        <text>a 1,2-diacyl-sn-glycero-3-phosphoethanolamine + S-adenosyl-L-methionine = a 1,2-diacyl-sn-glycero-3-phospho-N-methylethanolamine + S-adenosyl-L-homocysteine + H(+)</text>
        <dbReference type="Rhea" id="RHEA:11164"/>
        <dbReference type="ChEBI" id="CHEBI:15378"/>
        <dbReference type="ChEBI" id="CHEBI:57856"/>
        <dbReference type="ChEBI" id="CHEBI:59789"/>
        <dbReference type="ChEBI" id="CHEBI:64573"/>
        <dbReference type="ChEBI" id="CHEBI:64612"/>
        <dbReference type="EC" id="2.1.1.17"/>
    </reaction>
</comment>
<feature type="transmembrane region" description="Helical" evidence="12 13">
    <location>
        <begin position="232"/>
        <end position="265"/>
    </location>
</feature>
<dbReference type="OrthoDB" id="4583at2759"/>
<dbReference type="Pfam" id="PF04191">
    <property type="entry name" value="PEMT"/>
    <property type="match status" value="2"/>
</dbReference>
<dbReference type="GO" id="GO:0006656">
    <property type="term" value="P:phosphatidylcholine biosynthetic process"/>
    <property type="evidence" value="ECO:0007669"/>
    <property type="project" value="UniProtKB-UniRule"/>
</dbReference>
<dbReference type="InterPro" id="IPR016219">
    <property type="entry name" value="Phosphatid-EA_MeTrfase_fun"/>
</dbReference>
<comment type="function">
    <text evidence="12 13">Catalyzes the first step of the methylation pathway of phosphatidylcholine biosynthesis, the SAM-dependent methylation of phosphatidylethanolamine (PE) to phosphatidylmonomethylethanolamine (PMME).</text>
</comment>
<keyword evidence="7 12" id="KW-1133">Transmembrane helix</keyword>
<keyword evidence="9 12" id="KW-0472">Membrane</keyword>
<evidence type="ECO:0000256" key="13">
    <source>
        <dbReference type="RuleBase" id="RU361122"/>
    </source>
</evidence>
<evidence type="ECO:0000256" key="12">
    <source>
        <dbReference type="HAMAP-Rule" id="MF_03217"/>
    </source>
</evidence>
<reference evidence="14" key="1">
    <citation type="submission" date="2020-01" db="EMBL/GenBank/DDBJ databases">
        <title>Genome Sequencing of Three Apophysomyces-Like Fungal Strains Confirms a Novel Fungal Genus in the Mucoromycota with divergent Burkholderia-like Endosymbiotic Bacteria.</title>
        <authorList>
            <person name="Stajich J.E."/>
            <person name="Macias A.M."/>
            <person name="Carter-House D."/>
            <person name="Lovett B."/>
            <person name="Kasson L.R."/>
            <person name="Berry K."/>
            <person name="Grigoriev I."/>
            <person name="Chang Y."/>
            <person name="Spatafora J."/>
            <person name="Kasson M.T."/>
        </authorList>
    </citation>
    <scope>NUCLEOTIDE SEQUENCE</scope>
    <source>
        <strain evidence="14">NRRL A-21654</strain>
    </source>
</reference>
<keyword evidence="4 12" id="KW-0808">Transferase</keyword>
<evidence type="ECO:0000313" key="14">
    <source>
        <dbReference type="EMBL" id="KAF7728894.1"/>
    </source>
</evidence>
<dbReference type="GO" id="GO:0005789">
    <property type="term" value="C:endoplasmic reticulum membrane"/>
    <property type="evidence" value="ECO:0007669"/>
    <property type="project" value="UniProtKB-SubCell"/>
</dbReference>
<comment type="similarity">
    <text evidence="12 13">Belongs to the class VI-like SAM-binding methyltransferase superfamily. CHO2 family.</text>
</comment>
<keyword evidence="10 12" id="KW-0594">Phospholipid biosynthesis</keyword>